<dbReference type="RefSeq" id="WP_281894731.1">
    <property type="nucleotide sequence ID" value="NZ_BSDI01000009.1"/>
</dbReference>
<gene>
    <name evidence="1" type="ORF">Pa4123_24060</name>
</gene>
<dbReference type="EMBL" id="BSDI01000009">
    <property type="protein sequence ID" value="GLH97131.1"/>
    <property type="molecule type" value="Genomic_DNA"/>
</dbReference>
<reference evidence="1" key="1">
    <citation type="submission" date="2022-12" db="EMBL/GenBank/DDBJ databases">
        <title>New Phytohabitans aurantiacus sp. RD004123 nov., an actinomycete isolated from soil.</title>
        <authorList>
            <person name="Triningsih D.W."/>
            <person name="Harunari E."/>
            <person name="Igarashi Y."/>
        </authorList>
    </citation>
    <scope>NUCLEOTIDE SEQUENCE</scope>
    <source>
        <strain evidence="1">RD004123</strain>
    </source>
</reference>
<evidence type="ECO:0000313" key="1">
    <source>
        <dbReference type="EMBL" id="GLH97131.1"/>
    </source>
</evidence>
<proteinExistence type="predicted"/>
<accession>A0ABQ5QU06</accession>
<dbReference type="Proteomes" id="UP001144280">
    <property type="component" value="Unassembled WGS sequence"/>
</dbReference>
<organism evidence="1 2">
    <name type="scientific">Phytohabitans aurantiacus</name>
    <dbReference type="NCBI Taxonomy" id="3016789"/>
    <lineage>
        <taxon>Bacteria</taxon>
        <taxon>Bacillati</taxon>
        <taxon>Actinomycetota</taxon>
        <taxon>Actinomycetes</taxon>
        <taxon>Micromonosporales</taxon>
        <taxon>Micromonosporaceae</taxon>
    </lineage>
</organism>
<keyword evidence="2" id="KW-1185">Reference proteome</keyword>
<name>A0ABQ5QU06_9ACTN</name>
<sequence>MDTTTTANRLPTGFRAYGEVVMTAPARPGDLAHRPAYRWIAHPVPVGTAAAAAPADTAALMNSHRTGSILVRPACEPAPDPAETTATTGWHETDMWQMSAGWADYQHAARPCTAAQCFPNEG</sequence>
<comment type="caution">
    <text evidence="1">The sequence shown here is derived from an EMBL/GenBank/DDBJ whole genome shotgun (WGS) entry which is preliminary data.</text>
</comment>
<evidence type="ECO:0000313" key="2">
    <source>
        <dbReference type="Proteomes" id="UP001144280"/>
    </source>
</evidence>
<protein>
    <submittedName>
        <fullName evidence="1">Uncharacterized protein</fullName>
    </submittedName>
</protein>